<dbReference type="InterPro" id="IPR031328">
    <property type="entry name" value="Ephrin"/>
</dbReference>
<evidence type="ECO:0000256" key="4">
    <source>
        <dbReference type="ARBA" id="ARBA00023157"/>
    </source>
</evidence>
<evidence type="ECO:0000256" key="3">
    <source>
        <dbReference type="ARBA" id="ARBA00023136"/>
    </source>
</evidence>
<organism evidence="10 11">
    <name type="scientific">Porites evermanni</name>
    <dbReference type="NCBI Taxonomy" id="104178"/>
    <lineage>
        <taxon>Eukaryota</taxon>
        <taxon>Metazoa</taxon>
        <taxon>Cnidaria</taxon>
        <taxon>Anthozoa</taxon>
        <taxon>Hexacorallia</taxon>
        <taxon>Scleractinia</taxon>
        <taxon>Fungiina</taxon>
        <taxon>Poritidae</taxon>
        <taxon>Porites</taxon>
    </lineage>
</organism>
<sequence>MRSRRVLTVVYCLWLLCPETVAKILPSILWNPENPWFSHLNNNARKVLLFDKLSLRCPNLMDYPIERDNVYPKDQLYENLFMVDKKGFDSCNATLGLKLLSCDNPDVPGRHVTVVFQPQSANENDPKFVEGEEYYFISNRSGREGEWGGRLFEGLYRNVGYFCTVVVHGGWSDWSECTGGGLQSRKCDSPYPESGGLPCTGDAERACTTKASQVLDCRGNSLCNLLVAETVFFFFFAPPEFPSKESTTGDNLTEDDLLINKGFFAGICLIILVVGLLVGGGVTMLLCRMQ</sequence>
<feature type="domain" description="Ephrin RBD" evidence="9">
    <location>
        <begin position="23"/>
        <end position="167"/>
    </location>
</feature>
<accession>A0ABN8MJF3</accession>
<feature type="signal peptide" evidence="8">
    <location>
        <begin position="1"/>
        <end position="22"/>
    </location>
</feature>
<evidence type="ECO:0000256" key="7">
    <source>
        <dbReference type="SAM" id="Phobius"/>
    </source>
</evidence>
<keyword evidence="2 8" id="KW-0732">Signal</keyword>
<dbReference type="Pfam" id="PF00812">
    <property type="entry name" value="Ephrin"/>
    <property type="match status" value="1"/>
</dbReference>
<dbReference type="EMBL" id="CALNXI010000585">
    <property type="protein sequence ID" value="CAH3029656.1"/>
    <property type="molecule type" value="Genomic_DNA"/>
</dbReference>
<dbReference type="PANTHER" id="PTHR11304:SF29">
    <property type="entry name" value="EPHRIN"/>
    <property type="match status" value="1"/>
</dbReference>
<evidence type="ECO:0000256" key="1">
    <source>
        <dbReference type="ARBA" id="ARBA00004370"/>
    </source>
</evidence>
<evidence type="ECO:0000256" key="6">
    <source>
        <dbReference type="PROSITE-ProRule" id="PRU00884"/>
    </source>
</evidence>
<dbReference type="PROSITE" id="PS51551">
    <property type="entry name" value="EPHRIN_RBD_2"/>
    <property type="match status" value="1"/>
</dbReference>
<keyword evidence="7" id="KW-1133">Transmembrane helix</keyword>
<gene>
    <name evidence="10" type="ORF">PEVE_00036540</name>
</gene>
<evidence type="ECO:0000313" key="10">
    <source>
        <dbReference type="EMBL" id="CAH3029656.1"/>
    </source>
</evidence>
<dbReference type="SUPFAM" id="SSF49503">
    <property type="entry name" value="Cupredoxins"/>
    <property type="match status" value="1"/>
</dbReference>
<evidence type="ECO:0000256" key="2">
    <source>
        <dbReference type="ARBA" id="ARBA00022729"/>
    </source>
</evidence>
<dbReference type="PANTHER" id="PTHR11304">
    <property type="entry name" value="EPHRIN"/>
    <property type="match status" value="1"/>
</dbReference>
<evidence type="ECO:0000256" key="5">
    <source>
        <dbReference type="ARBA" id="ARBA00023180"/>
    </source>
</evidence>
<keyword evidence="11" id="KW-1185">Reference proteome</keyword>
<keyword evidence="7" id="KW-0812">Transmembrane</keyword>
<dbReference type="InterPro" id="IPR001799">
    <property type="entry name" value="Ephrin_RBD"/>
</dbReference>
<dbReference type="Proteomes" id="UP001159427">
    <property type="component" value="Unassembled WGS sequence"/>
</dbReference>
<evidence type="ECO:0000313" key="11">
    <source>
        <dbReference type="Proteomes" id="UP001159427"/>
    </source>
</evidence>
<comment type="subcellular location">
    <subcellularLocation>
        <location evidence="1">Membrane</location>
    </subcellularLocation>
</comment>
<feature type="chain" id="PRO_5046412420" description="Ephrin RBD domain-containing protein" evidence="8">
    <location>
        <begin position="23"/>
        <end position="290"/>
    </location>
</feature>
<evidence type="ECO:0000256" key="8">
    <source>
        <dbReference type="SAM" id="SignalP"/>
    </source>
</evidence>
<dbReference type="InterPro" id="IPR008972">
    <property type="entry name" value="Cupredoxin"/>
</dbReference>
<keyword evidence="3 7" id="KW-0472">Membrane</keyword>
<keyword evidence="5" id="KW-0325">Glycoprotein</keyword>
<feature type="transmembrane region" description="Helical" evidence="7">
    <location>
        <begin position="263"/>
        <end position="287"/>
    </location>
</feature>
<keyword evidence="4" id="KW-1015">Disulfide bond</keyword>
<comment type="caution">
    <text evidence="6">Lacks conserved residue(s) required for the propagation of feature annotation.</text>
</comment>
<reference evidence="10 11" key="1">
    <citation type="submission" date="2022-05" db="EMBL/GenBank/DDBJ databases">
        <authorList>
            <consortium name="Genoscope - CEA"/>
            <person name="William W."/>
        </authorList>
    </citation>
    <scope>NUCLEOTIDE SEQUENCE [LARGE SCALE GENOMIC DNA]</scope>
</reference>
<proteinExistence type="inferred from homology"/>
<comment type="caution">
    <text evidence="10">The sequence shown here is derived from an EMBL/GenBank/DDBJ whole genome shotgun (WGS) entry which is preliminary data.</text>
</comment>
<evidence type="ECO:0000259" key="9">
    <source>
        <dbReference type="PROSITE" id="PS51551"/>
    </source>
</evidence>
<comment type="similarity">
    <text evidence="6">Belongs to the ephrin family.</text>
</comment>
<dbReference type="Gene3D" id="2.60.40.420">
    <property type="entry name" value="Cupredoxins - blue copper proteins"/>
    <property type="match status" value="1"/>
</dbReference>
<name>A0ABN8MJF3_9CNID</name>
<protein>
    <recommendedName>
        <fullName evidence="9">Ephrin RBD domain-containing protein</fullName>
    </recommendedName>
</protein>